<dbReference type="InterPro" id="IPR016064">
    <property type="entry name" value="NAD/diacylglycerol_kinase_sf"/>
</dbReference>
<dbReference type="EMBL" id="QQTP01000008">
    <property type="protein sequence ID" value="RDJ23744.1"/>
    <property type="molecule type" value="Genomic_DNA"/>
</dbReference>
<evidence type="ECO:0000313" key="6">
    <source>
        <dbReference type="EMBL" id="RDJ23744.1"/>
    </source>
</evidence>
<keyword evidence="7" id="KW-1185">Reference proteome</keyword>
<dbReference type="Pfam" id="PF19279">
    <property type="entry name" value="YegS_C"/>
    <property type="match status" value="1"/>
</dbReference>
<name>A0A370L4N3_9HYPH</name>
<dbReference type="GO" id="GO:0004143">
    <property type="term" value="F:ATP-dependent diacylglycerol kinase activity"/>
    <property type="evidence" value="ECO:0007669"/>
    <property type="project" value="TreeGrafter"/>
</dbReference>
<dbReference type="InterPro" id="IPR001206">
    <property type="entry name" value="Diacylglycerol_kinase_cat_dom"/>
</dbReference>
<dbReference type="SMART" id="SM00046">
    <property type="entry name" value="DAGKc"/>
    <property type="match status" value="1"/>
</dbReference>
<evidence type="ECO:0000256" key="1">
    <source>
        <dbReference type="ARBA" id="ARBA00022679"/>
    </source>
</evidence>
<feature type="domain" description="DAGKc" evidence="5">
    <location>
        <begin position="55"/>
        <end position="155"/>
    </location>
</feature>
<reference evidence="7" key="1">
    <citation type="submission" date="2018-07" db="EMBL/GenBank/DDBJ databases">
        <authorList>
            <person name="Safronova V.I."/>
            <person name="Chirak E.R."/>
            <person name="Sazanova A.L."/>
        </authorList>
    </citation>
    <scope>NUCLEOTIDE SEQUENCE [LARGE SCALE GENOMIC DNA]</scope>
    <source>
        <strain evidence="7">RCAM04685</strain>
    </source>
</reference>
<dbReference type="InterPro" id="IPR017438">
    <property type="entry name" value="ATP-NAD_kinase_N"/>
</dbReference>
<protein>
    <recommendedName>
        <fullName evidence="5">DAGKc domain-containing protein</fullName>
    </recommendedName>
</protein>
<evidence type="ECO:0000256" key="3">
    <source>
        <dbReference type="ARBA" id="ARBA00022777"/>
    </source>
</evidence>
<dbReference type="AlphaFoldDB" id="A0A370L4N3"/>
<evidence type="ECO:0000256" key="2">
    <source>
        <dbReference type="ARBA" id="ARBA00022741"/>
    </source>
</evidence>
<keyword evidence="4" id="KW-0067">ATP-binding</keyword>
<keyword evidence="3" id="KW-0418">Kinase</keyword>
<proteinExistence type="predicted"/>
<dbReference type="PANTHER" id="PTHR12358:SF106">
    <property type="entry name" value="LIPID KINASE YEGS"/>
    <property type="match status" value="1"/>
</dbReference>
<keyword evidence="1" id="KW-0808">Transferase</keyword>
<dbReference type="InterPro" id="IPR050187">
    <property type="entry name" value="Lipid_Phosphate_FormReg"/>
</dbReference>
<dbReference type="InterPro" id="IPR045540">
    <property type="entry name" value="YegS/DAGK_C"/>
</dbReference>
<dbReference type="GO" id="GO:0005524">
    <property type="term" value="F:ATP binding"/>
    <property type="evidence" value="ECO:0007669"/>
    <property type="project" value="UniProtKB-KW"/>
</dbReference>
<keyword evidence="2" id="KW-0547">Nucleotide-binding</keyword>
<comment type="caution">
    <text evidence="6">The sequence shown here is derived from an EMBL/GenBank/DDBJ whole genome shotgun (WGS) entry which is preliminary data.</text>
</comment>
<dbReference type="PROSITE" id="PS50146">
    <property type="entry name" value="DAGK"/>
    <property type="match status" value="1"/>
</dbReference>
<dbReference type="PANTHER" id="PTHR12358">
    <property type="entry name" value="SPHINGOSINE KINASE"/>
    <property type="match status" value="1"/>
</dbReference>
<accession>A0A370L4N3</accession>
<dbReference type="Pfam" id="PF00781">
    <property type="entry name" value="DAGK_cat"/>
    <property type="match status" value="1"/>
</dbReference>
<organism evidence="6 7">
    <name type="scientific">Bosea caraganae</name>
    <dbReference type="NCBI Taxonomy" id="2763117"/>
    <lineage>
        <taxon>Bacteria</taxon>
        <taxon>Pseudomonadati</taxon>
        <taxon>Pseudomonadota</taxon>
        <taxon>Alphaproteobacteria</taxon>
        <taxon>Hyphomicrobiales</taxon>
        <taxon>Boseaceae</taxon>
        <taxon>Bosea</taxon>
    </lineage>
</organism>
<dbReference type="Gene3D" id="3.40.50.10330">
    <property type="entry name" value="Probable inorganic polyphosphate/atp-NAD kinase, domain 1"/>
    <property type="match status" value="1"/>
</dbReference>
<dbReference type="GO" id="GO:0005886">
    <property type="term" value="C:plasma membrane"/>
    <property type="evidence" value="ECO:0007669"/>
    <property type="project" value="TreeGrafter"/>
</dbReference>
<evidence type="ECO:0000256" key="4">
    <source>
        <dbReference type="ARBA" id="ARBA00022840"/>
    </source>
</evidence>
<sequence length="324" mass="35398">MARGSRRLVVSDLQLARREHTSDSVMRYTVVVNARAGTVLEAGPDAFAGRIGAAFRAHGCEAEVKLVHPRDLDDALSLAIEEDGAIPVIAGGDGTINGVLPILLQCERPVGILPLGTVNVLGRDLGLIGPLEKQIQALCEGEPVTMDIGRVNERLFHSLSGMGFFSLMAREREFARRRFPFSRTIAFVVAATRSILFTRAITVDIRVGDHIRQVEADAVLVTINSFDGIEWRRARLDGGHFEVHILNAGGLASRTRAALAVASGRWRSSKHLTSFTGEEITLIRRDKRRGHITFDGEVQRTAGPFSYRLLPKAIQVIGARPQAI</sequence>
<evidence type="ECO:0000259" key="5">
    <source>
        <dbReference type="PROSITE" id="PS50146"/>
    </source>
</evidence>
<dbReference type="SUPFAM" id="SSF111331">
    <property type="entry name" value="NAD kinase/diacylglycerol kinase-like"/>
    <property type="match status" value="1"/>
</dbReference>
<gene>
    <name evidence="6" type="ORF">DWE98_16525</name>
</gene>
<dbReference type="Gene3D" id="2.60.200.40">
    <property type="match status" value="1"/>
</dbReference>
<dbReference type="Proteomes" id="UP000255207">
    <property type="component" value="Unassembled WGS sequence"/>
</dbReference>
<dbReference type="OrthoDB" id="9815110at2"/>
<evidence type="ECO:0000313" key="7">
    <source>
        <dbReference type="Proteomes" id="UP000255207"/>
    </source>
</evidence>